<evidence type="ECO:0000256" key="4">
    <source>
        <dbReference type="ARBA" id="ARBA00022989"/>
    </source>
</evidence>
<dbReference type="EMBL" id="JBFXLS010000122">
    <property type="protein sequence ID" value="KAL2814682.1"/>
    <property type="molecule type" value="Genomic_DNA"/>
</dbReference>
<name>A0ABR4HGZ5_9EURO</name>
<sequence length="121" mass="13193">MTSIAREIGPRIFMGFITVSAGLVMVGMGLVNNWKEIAALRVILSLFEAGLFPAAVFSSAADMSSKVDWMVYGLEQMEQLQGHNGWRWNFIIEGVSAVAVGQMGFVLIVDFPEDGRPHDGS</sequence>
<evidence type="ECO:0000256" key="3">
    <source>
        <dbReference type="ARBA" id="ARBA00022692"/>
    </source>
</evidence>
<dbReference type="SUPFAM" id="SSF103473">
    <property type="entry name" value="MFS general substrate transporter"/>
    <property type="match status" value="1"/>
</dbReference>
<keyword evidence="8" id="KW-1185">Reference proteome</keyword>
<accession>A0ABR4HGZ5</accession>
<reference evidence="7 8" key="1">
    <citation type="submission" date="2024-07" db="EMBL/GenBank/DDBJ databases">
        <title>Section-level genome sequencing and comparative genomics of Aspergillus sections Usti and Cavernicolus.</title>
        <authorList>
            <consortium name="Lawrence Berkeley National Laboratory"/>
            <person name="Nybo J.L."/>
            <person name="Vesth T.C."/>
            <person name="Theobald S."/>
            <person name="Frisvad J.C."/>
            <person name="Larsen T.O."/>
            <person name="Kjaerboelling I."/>
            <person name="Rothschild-Mancinelli K."/>
            <person name="Lyhne E.K."/>
            <person name="Kogle M.E."/>
            <person name="Barry K."/>
            <person name="Clum A."/>
            <person name="Na H."/>
            <person name="Ledsgaard L."/>
            <person name="Lin J."/>
            <person name="Lipzen A."/>
            <person name="Kuo A."/>
            <person name="Riley R."/>
            <person name="Mondo S."/>
            <person name="LaButti K."/>
            <person name="Haridas S."/>
            <person name="Pangalinan J."/>
            <person name="Salamov A.A."/>
            <person name="Simmons B.A."/>
            <person name="Magnuson J.K."/>
            <person name="Chen J."/>
            <person name="Drula E."/>
            <person name="Henrissat B."/>
            <person name="Wiebenga A."/>
            <person name="Lubbers R.J."/>
            <person name="Gomes A.C."/>
            <person name="Makela M.R."/>
            <person name="Stajich J."/>
            <person name="Grigoriev I.V."/>
            <person name="Mortensen U.H."/>
            <person name="De vries R.P."/>
            <person name="Baker S.E."/>
            <person name="Andersen M.R."/>
        </authorList>
    </citation>
    <scope>NUCLEOTIDE SEQUENCE [LARGE SCALE GENOMIC DNA]</scope>
    <source>
        <strain evidence="7 8">CBS 600.67</strain>
    </source>
</reference>
<dbReference type="Gene3D" id="1.20.1250.20">
    <property type="entry name" value="MFS general substrate transporter like domains"/>
    <property type="match status" value="1"/>
</dbReference>
<keyword evidence="5 6" id="KW-0472">Membrane</keyword>
<evidence type="ECO:0000256" key="5">
    <source>
        <dbReference type="ARBA" id="ARBA00023136"/>
    </source>
</evidence>
<evidence type="ECO:0000256" key="1">
    <source>
        <dbReference type="ARBA" id="ARBA00004141"/>
    </source>
</evidence>
<feature type="transmembrane region" description="Helical" evidence="6">
    <location>
        <begin position="12"/>
        <end position="31"/>
    </location>
</feature>
<dbReference type="PANTHER" id="PTHR43791:SF47">
    <property type="entry name" value="MAJOR FACILITATOR SUPERFAMILY (MFS) PROFILE DOMAIN-CONTAINING PROTEIN-RELATED"/>
    <property type="match status" value="1"/>
</dbReference>
<organism evidence="7 8">
    <name type="scientific">Aspergillus cavernicola</name>
    <dbReference type="NCBI Taxonomy" id="176166"/>
    <lineage>
        <taxon>Eukaryota</taxon>
        <taxon>Fungi</taxon>
        <taxon>Dikarya</taxon>
        <taxon>Ascomycota</taxon>
        <taxon>Pezizomycotina</taxon>
        <taxon>Eurotiomycetes</taxon>
        <taxon>Eurotiomycetidae</taxon>
        <taxon>Eurotiales</taxon>
        <taxon>Aspergillaceae</taxon>
        <taxon>Aspergillus</taxon>
        <taxon>Aspergillus subgen. Nidulantes</taxon>
    </lineage>
</organism>
<dbReference type="InterPro" id="IPR036259">
    <property type="entry name" value="MFS_trans_sf"/>
</dbReference>
<proteinExistence type="predicted"/>
<comment type="subcellular location">
    <subcellularLocation>
        <location evidence="1">Membrane</location>
        <topology evidence="1">Multi-pass membrane protein</topology>
    </subcellularLocation>
</comment>
<comment type="caution">
    <text evidence="7">The sequence shown here is derived from an EMBL/GenBank/DDBJ whole genome shotgun (WGS) entry which is preliminary data.</text>
</comment>
<keyword evidence="3 6" id="KW-0812">Transmembrane</keyword>
<evidence type="ECO:0000256" key="2">
    <source>
        <dbReference type="ARBA" id="ARBA00022448"/>
    </source>
</evidence>
<keyword evidence="2" id="KW-0813">Transport</keyword>
<keyword evidence="4 6" id="KW-1133">Transmembrane helix</keyword>
<evidence type="ECO:0008006" key="9">
    <source>
        <dbReference type="Google" id="ProtNLM"/>
    </source>
</evidence>
<evidence type="ECO:0000256" key="6">
    <source>
        <dbReference type="SAM" id="Phobius"/>
    </source>
</evidence>
<evidence type="ECO:0000313" key="7">
    <source>
        <dbReference type="EMBL" id="KAL2814682.1"/>
    </source>
</evidence>
<feature type="transmembrane region" description="Helical" evidence="6">
    <location>
        <begin position="37"/>
        <end position="57"/>
    </location>
</feature>
<dbReference type="Proteomes" id="UP001610335">
    <property type="component" value="Unassembled WGS sequence"/>
</dbReference>
<evidence type="ECO:0000313" key="8">
    <source>
        <dbReference type="Proteomes" id="UP001610335"/>
    </source>
</evidence>
<dbReference type="PANTHER" id="PTHR43791">
    <property type="entry name" value="PERMEASE-RELATED"/>
    <property type="match status" value="1"/>
</dbReference>
<gene>
    <name evidence="7" type="ORF">BDW59DRAFT_167092</name>
</gene>
<protein>
    <recommendedName>
        <fullName evidence="9">Major facilitator superfamily domain-containing protein</fullName>
    </recommendedName>
</protein>